<accession>A0A1H0YWJ3</accession>
<evidence type="ECO:0000313" key="3">
    <source>
        <dbReference type="EMBL" id="SDQ19559.1"/>
    </source>
</evidence>
<keyword evidence="5" id="KW-1185">Reference proteome</keyword>
<name>A0A1H0YWJ3_9EURY</name>
<dbReference type="AlphaFoldDB" id="A0A1H0YWJ3"/>
<dbReference type="Proteomes" id="UP000255421">
    <property type="component" value="Unassembled WGS sequence"/>
</dbReference>
<keyword evidence="1" id="KW-0812">Transmembrane</keyword>
<proteinExistence type="predicted"/>
<keyword evidence="1" id="KW-0472">Membrane</keyword>
<protein>
    <submittedName>
        <fullName evidence="3">Uncharacterized protein</fullName>
    </submittedName>
</protein>
<sequence>MLDDETLKDIAGVVMIIGFGAVVFYVFTQIQAGAPVDPSLITEATPLAIGGAALIVGGGAFTKWLENR</sequence>
<evidence type="ECO:0000313" key="2">
    <source>
        <dbReference type="EMBL" id="RDI72712.1"/>
    </source>
</evidence>
<evidence type="ECO:0000313" key="4">
    <source>
        <dbReference type="Proteomes" id="UP000199289"/>
    </source>
</evidence>
<dbReference type="Proteomes" id="UP000199289">
    <property type="component" value="Unassembled WGS sequence"/>
</dbReference>
<reference evidence="2 5" key="3">
    <citation type="submission" date="2018-07" db="EMBL/GenBank/DDBJ databases">
        <title>Genome sequence of extremly halophilic archaeon Halopelagius longus strain BC12-B1.</title>
        <authorList>
            <person name="Zhang X."/>
        </authorList>
    </citation>
    <scope>NUCLEOTIDE SEQUENCE [LARGE SCALE GENOMIC DNA]</scope>
    <source>
        <strain evidence="2 5">BC12-B1</strain>
    </source>
</reference>
<organism evidence="3 4">
    <name type="scientific">Halopelagius longus</name>
    <dbReference type="NCBI Taxonomy" id="1236180"/>
    <lineage>
        <taxon>Archaea</taxon>
        <taxon>Methanobacteriati</taxon>
        <taxon>Methanobacteriota</taxon>
        <taxon>Stenosarchaea group</taxon>
        <taxon>Halobacteria</taxon>
        <taxon>Halobacteriales</taxon>
        <taxon>Haloferacaceae</taxon>
    </lineage>
</organism>
<gene>
    <name evidence="2" type="ORF">DWB78_13815</name>
    <name evidence="3" type="ORF">SAMN05216278_0883</name>
</gene>
<dbReference type="EMBL" id="FNKQ01000001">
    <property type="protein sequence ID" value="SDQ19559.1"/>
    <property type="molecule type" value="Genomic_DNA"/>
</dbReference>
<feature type="transmembrane region" description="Helical" evidence="1">
    <location>
        <begin position="7"/>
        <end position="27"/>
    </location>
</feature>
<reference evidence="3" key="1">
    <citation type="submission" date="2016-10" db="EMBL/GenBank/DDBJ databases">
        <authorList>
            <person name="de Groot N.N."/>
        </authorList>
    </citation>
    <scope>NUCLEOTIDE SEQUENCE [LARGE SCALE GENOMIC DNA]</scope>
    <source>
        <strain evidence="3">CGMCC 1.12397</strain>
    </source>
</reference>
<feature type="transmembrane region" description="Helical" evidence="1">
    <location>
        <begin position="47"/>
        <end position="65"/>
    </location>
</feature>
<keyword evidence="1" id="KW-1133">Transmembrane helix</keyword>
<evidence type="ECO:0000256" key="1">
    <source>
        <dbReference type="SAM" id="Phobius"/>
    </source>
</evidence>
<dbReference type="RefSeq" id="WP_092533464.1">
    <property type="nucleotide sequence ID" value="NZ_FNKQ01000001.1"/>
</dbReference>
<reference evidence="4" key="2">
    <citation type="submission" date="2016-10" db="EMBL/GenBank/DDBJ databases">
        <authorList>
            <person name="Varghese N."/>
            <person name="Submissions S."/>
        </authorList>
    </citation>
    <scope>NUCLEOTIDE SEQUENCE [LARGE SCALE GENOMIC DNA]</scope>
    <source>
        <strain evidence="4">CGMCC 1.12397</strain>
    </source>
</reference>
<evidence type="ECO:0000313" key="5">
    <source>
        <dbReference type="Proteomes" id="UP000255421"/>
    </source>
</evidence>
<dbReference type="EMBL" id="QQST01000001">
    <property type="protein sequence ID" value="RDI72712.1"/>
    <property type="molecule type" value="Genomic_DNA"/>
</dbReference>